<dbReference type="EMBL" id="QJKJ01000128">
    <property type="protein sequence ID" value="RDY14119.1"/>
    <property type="molecule type" value="Genomic_DNA"/>
</dbReference>
<evidence type="ECO:0000313" key="3">
    <source>
        <dbReference type="Proteomes" id="UP000257109"/>
    </source>
</evidence>
<dbReference type="InterPro" id="IPR043502">
    <property type="entry name" value="DNA/RNA_pol_sf"/>
</dbReference>
<protein>
    <submittedName>
        <fullName evidence="2">Mitochondrial protein</fullName>
    </submittedName>
</protein>
<gene>
    <name evidence="2" type="ORF">CR513_00869</name>
</gene>
<sequence length="114" mass="13182">MISLGFRESQGNYTLFTKHSPDGKLTLLLVYVDNMIIAGGDVRIVYVSKMTQIMILKKLTLEEKLATQFEMKELGKLKYFLGIEVAYSKQGIFISQRKYVLNLLKKQEKWDAKL</sequence>
<dbReference type="AlphaFoldDB" id="A0A371IGE0"/>
<accession>A0A371IGE0</accession>
<dbReference type="OrthoDB" id="128382at2759"/>
<evidence type="ECO:0000313" key="2">
    <source>
        <dbReference type="EMBL" id="RDY14119.1"/>
    </source>
</evidence>
<reference evidence="2" key="1">
    <citation type="submission" date="2018-05" db="EMBL/GenBank/DDBJ databases">
        <title>Draft genome of Mucuna pruriens seed.</title>
        <authorList>
            <person name="Nnadi N.E."/>
            <person name="Vos R."/>
            <person name="Hasami M.H."/>
            <person name="Devisetty U.K."/>
            <person name="Aguiy J.C."/>
        </authorList>
    </citation>
    <scope>NUCLEOTIDE SEQUENCE [LARGE SCALE GENOMIC DNA]</scope>
    <source>
        <strain evidence="2">JCA_2017</strain>
    </source>
</reference>
<evidence type="ECO:0000259" key="1">
    <source>
        <dbReference type="Pfam" id="PF07727"/>
    </source>
</evidence>
<name>A0A371IGE0_MUCPR</name>
<comment type="caution">
    <text evidence="2">The sequence shown here is derived from an EMBL/GenBank/DDBJ whole genome shotgun (WGS) entry which is preliminary data.</text>
</comment>
<dbReference type="STRING" id="157652.A0A371IGE0"/>
<dbReference type="InterPro" id="IPR013103">
    <property type="entry name" value="RVT_2"/>
</dbReference>
<feature type="domain" description="Reverse transcriptase Ty1/copia-type" evidence="1">
    <location>
        <begin position="3"/>
        <end position="108"/>
    </location>
</feature>
<dbReference type="Pfam" id="PF07727">
    <property type="entry name" value="RVT_2"/>
    <property type="match status" value="1"/>
</dbReference>
<proteinExistence type="predicted"/>
<feature type="non-terminal residue" evidence="2">
    <location>
        <position position="1"/>
    </location>
</feature>
<dbReference type="SUPFAM" id="SSF56672">
    <property type="entry name" value="DNA/RNA polymerases"/>
    <property type="match status" value="1"/>
</dbReference>
<dbReference type="Proteomes" id="UP000257109">
    <property type="component" value="Unassembled WGS sequence"/>
</dbReference>
<organism evidence="2 3">
    <name type="scientific">Mucuna pruriens</name>
    <name type="common">Velvet bean</name>
    <name type="synonym">Dolichos pruriens</name>
    <dbReference type="NCBI Taxonomy" id="157652"/>
    <lineage>
        <taxon>Eukaryota</taxon>
        <taxon>Viridiplantae</taxon>
        <taxon>Streptophyta</taxon>
        <taxon>Embryophyta</taxon>
        <taxon>Tracheophyta</taxon>
        <taxon>Spermatophyta</taxon>
        <taxon>Magnoliopsida</taxon>
        <taxon>eudicotyledons</taxon>
        <taxon>Gunneridae</taxon>
        <taxon>Pentapetalae</taxon>
        <taxon>rosids</taxon>
        <taxon>fabids</taxon>
        <taxon>Fabales</taxon>
        <taxon>Fabaceae</taxon>
        <taxon>Papilionoideae</taxon>
        <taxon>50 kb inversion clade</taxon>
        <taxon>NPAAA clade</taxon>
        <taxon>indigoferoid/millettioid clade</taxon>
        <taxon>Phaseoleae</taxon>
        <taxon>Mucuna</taxon>
    </lineage>
</organism>
<keyword evidence="3" id="KW-1185">Reference proteome</keyword>